<protein>
    <recommendedName>
        <fullName evidence="3">3D domain-containing protein</fullName>
    </recommendedName>
</protein>
<accession>A0A1G2E2D0</accession>
<dbReference type="EMBL" id="MHMA01000043">
    <property type="protein sequence ID" value="OGZ19510.1"/>
    <property type="molecule type" value="Genomic_DNA"/>
</dbReference>
<organism evidence="1 2">
    <name type="scientific">Candidatus Nealsonbacteria bacterium RIFCSPHIGHO2_01_FULL_43_31</name>
    <dbReference type="NCBI Taxonomy" id="1801665"/>
    <lineage>
        <taxon>Bacteria</taxon>
        <taxon>Candidatus Nealsoniibacteriota</taxon>
    </lineage>
</organism>
<gene>
    <name evidence="1" type="ORF">A2654_02420</name>
</gene>
<proteinExistence type="predicted"/>
<dbReference type="Proteomes" id="UP000178721">
    <property type="component" value="Unassembled WGS sequence"/>
</dbReference>
<dbReference type="CDD" id="cd22784">
    <property type="entry name" value="DPBB_MltA_YuiC-like"/>
    <property type="match status" value="1"/>
</dbReference>
<evidence type="ECO:0008006" key="3">
    <source>
        <dbReference type="Google" id="ProtNLM"/>
    </source>
</evidence>
<dbReference type="AlphaFoldDB" id="A0A1G2E2D0"/>
<reference evidence="1 2" key="1">
    <citation type="journal article" date="2016" name="Nat. Commun.">
        <title>Thousands of microbial genomes shed light on interconnected biogeochemical processes in an aquifer system.</title>
        <authorList>
            <person name="Anantharaman K."/>
            <person name="Brown C.T."/>
            <person name="Hug L.A."/>
            <person name="Sharon I."/>
            <person name="Castelle C.J."/>
            <person name="Probst A.J."/>
            <person name="Thomas B.C."/>
            <person name="Singh A."/>
            <person name="Wilkins M.J."/>
            <person name="Karaoz U."/>
            <person name="Brodie E.L."/>
            <person name="Williams K.H."/>
            <person name="Hubbard S.S."/>
            <person name="Banfield J.F."/>
        </authorList>
    </citation>
    <scope>NUCLEOTIDE SEQUENCE [LARGE SCALE GENOMIC DNA]</scope>
</reference>
<comment type="caution">
    <text evidence="1">The sequence shown here is derived from an EMBL/GenBank/DDBJ whole genome shotgun (WGS) entry which is preliminary data.</text>
</comment>
<evidence type="ECO:0000313" key="2">
    <source>
        <dbReference type="Proteomes" id="UP000178721"/>
    </source>
</evidence>
<evidence type="ECO:0000313" key="1">
    <source>
        <dbReference type="EMBL" id="OGZ19510.1"/>
    </source>
</evidence>
<name>A0A1G2E2D0_9BACT</name>
<sequence length="169" mass="18846">MLKILKLNTFWLHKATIVVITLVLTLNSPIMGVSASWGYNDVIALINNRPEIRGNLFLVTGGDSLMGVDAPLQQKTIRAVLTAYSSTPDQTDDTPFITASNTRVRDGIVAANFLAFGTKVQIPEIFGDKVFTVEDRMAKKHNDKIDIWFPERHLAKKFGIQEAEVIVFE</sequence>